<dbReference type="PANTHER" id="PTHR11455">
    <property type="entry name" value="CRYPTOCHROME"/>
    <property type="match status" value="1"/>
</dbReference>
<sequence length="632" mass="71093">MVRTATLAFCISVHAPGLSYRDDARTRVGGAASSAATTAVTLRFPRASLRLSRVCVRAVRDEDSAREEVTEWKRLLRTTEEGRANTLNDLSLSLHEQERHAAPIEIARRTLTDAELSKGIAVLWFRRNLRVHDNEALTIARRCMAVLPVYIFDPAHYGTVLSEEGFQKTGPHKAHFIHSAVEALRKALRGKASELFTAIGPAESKLIPMLQALTQYELPIYLIGCRDVSEQGMTEERAVRAAIAAQPWAAQCTMEFVMDGTLFDPDQLPRDAAALTTFQSFEQATQALGLRVSEHAFAFEESDRLGPLPNPQPRLGTLPDLASELGVEGLCEPLNWPFPDSRAVYTFRGGEPSGLERMEEYIFDWDELSSYAEDNRFLGSTQTSSKLSAWFACGALSVRAYFRQILDFEKRMIPKITQPEELQLAKESLDQMKRNLVFREYLMLRHCVCGPALPLYVTEELSEEEEIKLDAWIEGETGFAYIDAMMSELKATGWIAHVSRMCVASFLFHDLGVRNTRVGIEYFASVLVDYEEAPTVFFWNRAAASPRIDWLEHALYHDPDGWYTASWCRTLCEVPVPEIFTFHHDDSAETRKVLGMSGVKVGYNFIRPIILPDGSLNPARTQSRSDDNALVH</sequence>
<keyword evidence="7" id="KW-1185">Reference proteome</keyword>
<feature type="binding site" evidence="4">
    <location>
        <position position="371"/>
    </location>
    <ligand>
        <name>FAD</name>
        <dbReference type="ChEBI" id="CHEBI:57692"/>
    </ligand>
</feature>
<dbReference type="SUPFAM" id="SSF48173">
    <property type="entry name" value="Cryptochrome/photolyase FAD-binding domain"/>
    <property type="match status" value="1"/>
</dbReference>
<dbReference type="GO" id="GO:0000719">
    <property type="term" value="P:photoreactive repair"/>
    <property type="evidence" value="ECO:0007669"/>
    <property type="project" value="TreeGrafter"/>
</dbReference>
<comment type="cofactor">
    <cofactor evidence="4">
        <name>FAD</name>
        <dbReference type="ChEBI" id="CHEBI:57692"/>
    </cofactor>
    <text evidence="4">Binds 1 FAD per subunit.</text>
</comment>
<dbReference type="InterPro" id="IPR002081">
    <property type="entry name" value="Cryptochrome/DNA_photolyase_1"/>
</dbReference>
<gene>
    <name evidence="6" type="ORF">FVE85_0763</name>
</gene>
<dbReference type="Gene3D" id="3.40.50.620">
    <property type="entry name" value="HUPs"/>
    <property type="match status" value="1"/>
</dbReference>
<dbReference type="OMA" id="CHEPYLL"/>
<dbReference type="InterPro" id="IPR006050">
    <property type="entry name" value="DNA_photolyase_N"/>
</dbReference>
<dbReference type="InterPro" id="IPR036134">
    <property type="entry name" value="Crypto/Photolyase_FAD-like_sf"/>
</dbReference>
<dbReference type="AlphaFoldDB" id="A0A5J4Z287"/>
<dbReference type="InterPro" id="IPR036155">
    <property type="entry name" value="Crypto/Photolyase_N_sf"/>
</dbReference>
<feature type="binding site" evidence="4">
    <location>
        <begin position="384"/>
        <end position="388"/>
    </location>
    <ligand>
        <name>FAD</name>
        <dbReference type="ChEBI" id="CHEBI:57692"/>
    </ligand>
</feature>
<dbReference type="GO" id="GO:0003677">
    <property type="term" value="F:DNA binding"/>
    <property type="evidence" value="ECO:0007669"/>
    <property type="project" value="TreeGrafter"/>
</dbReference>
<dbReference type="Pfam" id="PF00875">
    <property type="entry name" value="DNA_photolyase"/>
    <property type="match status" value="1"/>
</dbReference>
<reference evidence="7" key="1">
    <citation type="journal article" date="2019" name="Nat. Commun.">
        <title>Expansion of phycobilisome linker gene families in mesophilic red algae.</title>
        <authorList>
            <person name="Lee J."/>
            <person name="Kim D."/>
            <person name="Bhattacharya D."/>
            <person name="Yoon H.S."/>
        </authorList>
    </citation>
    <scope>NUCLEOTIDE SEQUENCE [LARGE SCALE GENOMIC DNA]</scope>
    <source>
        <strain evidence="7">CCMP 1328</strain>
    </source>
</reference>
<dbReference type="Gene3D" id="1.10.579.10">
    <property type="entry name" value="DNA Cyclobutane Dipyrimidine Photolyase, subunit A, domain 3"/>
    <property type="match status" value="1"/>
</dbReference>
<dbReference type="PANTHER" id="PTHR11455:SF22">
    <property type="entry name" value="CRYPTOCHROME DASH"/>
    <property type="match status" value="1"/>
</dbReference>
<dbReference type="EMBL" id="VRMN01000002">
    <property type="protein sequence ID" value="KAA8497034.1"/>
    <property type="molecule type" value="Genomic_DNA"/>
</dbReference>
<evidence type="ECO:0000256" key="2">
    <source>
        <dbReference type="ARBA" id="ARBA00022630"/>
    </source>
</evidence>
<dbReference type="GO" id="GO:0003904">
    <property type="term" value="F:deoxyribodipyrimidine photo-lyase activity"/>
    <property type="evidence" value="ECO:0007669"/>
    <property type="project" value="TreeGrafter"/>
</dbReference>
<dbReference type="InterPro" id="IPR014729">
    <property type="entry name" value="Rossmann-like_a/b/a_fold"/>
</dbReference>
<keyword evidence="3 4" id="KW-0274">FAD</keyword>
<evidence type="ECO:0000259" key="5">
    <source>
        <dbReference type="PROSITE" id="PS51645"/>
    </source>
</evidence>
<accession>A0A5J4Z287</accession>
<dbReference type="Gene3D" id="1.25.40.80">
    <property type="match status" value="1"/>
</dbReference>
<protein>
    <submittedName>
        <fullName evidence="6">Cryptochrome DASH</fullName>
    </submittedName>
</protein>
<organism evidence="6 7">
    <name type="scientific">Porphyridium purpureum</name>
    <name type="common">Red alga</name>
    <name type="synonym">Porphyridium cruentum</name>
    <dbReference type="NCBI Taxonomy" id="35688"/>
    <lineage>
        <taxon>Eukaryota</taxon>
        <taxon>Rhodophyta</taxon>
        <taxon>Bangiophyceae</taxon>
        <taxon>Porphyridiales</taxon>
        <taxon>Porphyridiaceae</taxon>
        <taxon>Porphyridium</taxon>
    </lineage>
</organism>
<evidence type="ECO:0000256" key="1">
    <source>
        <dbReference type="ARBA" id="ARBA00005862"/>
    </source>
</evidence>
<dbReference type="InterPro" id="IPR005101">
    <property type="entry name" value="Cryptochr/Photolyase_FAD-bd"/>
</dbReference>
<comment type="caution">
    <text evidence="6">The sequence shown here is derived from an EMBL/GenBank/DDBJ whole genome shotgun (WGS) entry which is preliminary data.</text>
</comment>
<evidence type="ECO:0000313" key="7">
    <source>
        <dbReference type="Proteomes" id="UP000324585"/>
    </source>
</evidence>
<proteinExistence type="inferred from homology"/>
<dbReference type="PROSITE" id="PS51645">
    <property type="entry name" value="PHR_CRY_ALPHA_BETA"/>
    <property type="match status" value="1"/>
</dbReference>
<name>A0A5J4Z287_PORPP</name>
<evidence type="ECO:0000256" key="4">
    <source>
        <dbReference type="PIRSR" id="PIRSR602081-1"/>
    </source>
</evidence>
<dbReference type="SUPFAM" id="SSF52425">
    <property type="entry name" value="Cryptochrome/photolyase, N-terminal domain"/>
    <property type="match status" value="1"/>
</dbReference>
<feature type="domain" description="Photolyase/cryptochrome alpha/beta" evidence="5">
    <location>
        <begin position="119"/>
        <end position="262"/>
    </location>
</feature>
<evidence type="ECO:0000313" key="6">
    <source>
        <dbReference type="EMBL" id="KAA8497034.1"/>
    </source>
</evidence>
<dbReference type="GO" id="GO:0071949">
    <property type="term" value="F:FAD binding"/>
    <property type="evidence" value="ECO:0007669"/>
    <property type="project" value="TreeGrafter"/>
</dbReference>
<dbReference type="Proteomes" id="UP000324585">
    <property type="component" value="Unassembled WGS sequence"/>
</dbReference>
<dbReference type="Pfam" id="PF03441">
    <property type="entry name" value="FAD_binding_7"/>
    <property type="match status" value="1"/>
</dbReference>
<comment type="similarity">
    <text evidence="1">Belongs to the DNA photolyase class-1 family.</text>
</comment>
<dbReference type="OrthoDB" id="435881at2759"/>
<keyword evidence="2 4" id="KW-0285">Flavoprotein</keyword>
<evidence type="ECO:0000256" key="3">
    <source>
        <dbReference type="ARBA" id="ARBA00022827"/>
    </source>
</evidence>